<evidence type="ECO:0000313" key="7">
    <source>
        <dbReference type="EMBL" id="KLT41034.1"/>
    </source>
</evidence>
<dbReference type="Proteomes" id="UP000053611">
    <property type="component" value="Unassembled WGS sequence"/>
</dbReference>
<dbReference type="RefSeq" id="XP_018277525.1">
    <property type="nucleotide sequence ID" value="XM_018421455.1"/>
</dbReference>
<keyword evidence="4" id="KW-1133">Transmembrane helix</keyword>
<dbReference type="OrthoDB" id="72053at2759"/>
<evidence type="ECO:0000256" key="2">
    <source>
        <dbReference type="ARBA" id="ARBA00022729"/>
    </source>
</evidence>
<dbReference type="Pfam" id="PF13848">
    <property type="entry name" value="Thioredoxin_6"/>
    <property type="match status" value="1"/>
</dbReference>
<dbReference type="GO" id="GO:0005783">
    <property type="term" value="C:endoplasmic reticulum"/>
    <property type="evidence" value="ECO:0007669"/>
    <property type="project" value="TreeGrafter"/>
</dbReference>
<dbReference type="AlphaFoldDB" id="A0A0J1B0C0"/>
<keyword evidence="4" id="KW-0472">Membrane</keyword>
<dbReference type="STRING" id="879819.A0A0J1B0C0"/>
<comment type="similarity">
    <text evidence="1">Belongs to the protein disulfide isomerase family.</text>
</comment>
<name>A0A0J1B0C0_9TREE</name>
<feature type="chain" id="PRO_5005248337" evidence="5">
    <location>
        <begin position="19"/>
        <end position="573"/>
    </location>
</feature>
<dbReference type="EMBL" id="KQ087224">
    <property type="protein sequence ID" value="KLT41034.1"/>
    <property type="molecule type" value="Genomic_DNA"/>
</dbReference>
<dbReference type="PROSITE" id="PS51352">
    <property type="entry name" value="THIOREDOXIN_2"/>
    <property type="match status" value="2"/>
</dbReference>
<protein>
    <submittedName>
        <fullName evidence="7">Thioredoxin-like protein</fullName>
    </submittedName>
</protein>
<evidence type="ECO:0000256" key="3">
    <source>
        <dbReference type="SAM" id="MobiDB-lite"/>
    </source>
</evidence>
<dbReference type="SUPFAM" id="SSF52833">
    <property type="entry name" value="Thioredoxin-like"/>
    <property type="match status" value="2"/>
</dbReference>
<evidence type="ECO:0000256" key="4">
    <source>
        <dbReference type="SAM" id="Phobius"/>
    </source>
</evidence>
<dbReference type="GeneID" id="28982058"/>
<feature type="transmembrane region" description="Helical" evidence="4">
    <location>
        <begin position="531"/>
        <end position="552"/>
    </location>
</feature>
<keyword evidence="8" id="KW-1185">Reference proteome</keyword>
<evidence type="ECO:0000256" key="1">
    <source>
        <dbReference type="ARBA" id="ARBA00006347"/>
    </source>
</evidence>
<feature type="region of interest" description="Disordered" evidence="3">
    <location>
        <begin position="142"/>
        <end position="163"/>
    </location>
</feature>
<dbReference type="GO" id="GO:0006457">
    <property type="term" value="P:protein folding"/>
    <property type="evidence" value="ECO:0007669"/>
    <property type="project" value="TreeGrafter"/>
</dbReference>
<dbReference type="InterPro" id="IPR036249">
    <property type="entry name" value="Thioredoxin-like_sf"/>
</dbReference>
<dbReference type="Gene3D" id="3.40.30.10">
    <property type="entry name" value="Glutaredoxin"/>
    <property type="match status" value="3"/>
</dbReference>
<dbReference type="PANTHER" id="PTHR45672">
    <property type="entry name" value="PROTEIN DISULFIDE-ISOMERASE C17H9.14C-RELATED"/>
    <property type="match status" value="1"/>
</dbReference>
<dbReference type="InterPro" id="IPR051063">
    <property type="entry name" value="PDI"/>
</dbReference>
<sequence>MLWRRLTALALLATGAFPQEEVELRQLNEDNFKATIAHGVWLVEHFSPRCSHCKAFAPTWEELAHEKAYHEQLTGFHMAQVNCLAQGDLCNSNDIRGYPSLILYADGKEVGEFKEDRAYPILEAWIEEKALAYARGEPLGATVEEGEQEEERPTQLSRPNPDGKVVEVDEAGLEALKANGPVFVDFFAPWCSHCKKLRPIYEKLAAAYKGALNIVAVNCDDHPLVCRRNGVMGYPTIKLFQDGEVKPFEQHRTISLMTKFLDEQVKGVPMKKIMSEDFESIVANDDIFFVFATSYATSLEEIEQVERAVKPLGLSVPVYKTNDPLFYKNQSIAMPPPTSSLLAFASHDPQHVSAVALPAKDEDLRLFVQRNRYPNFFELSGDNYNSLFQAEDHPLVVLGAIRDGADGESERQEMLKTAKAWKKGGRPFEQRVLFVSASAVNWEKWLRKMVGIFPVNIPALVVIDTSKNEFYDQTIEGEHAHVRGADAFSVLEGIYQNFLTGKAIESALEWGSRSGTLLLFEAGQWSAAHPFLATLGALACVVGLVLALARCLGGRRPSTRGGYMNEKGVQRLD</sequence>
<evidence type="ECO:0000256" key="5">
    <source>
        <dbReference type="SAM" id="SignalP"/>
    </source>
</evidence>
<dbReference type="PANTHER" id="PTHR45672:SF3">
    <property type="entry name" value="THIOREDOXIN DOMAIN-CONTAINING PROTEIN 5"/>
    <property type="match status" value="1"/>
</dbReference>
<proteinExistence type="inferred from homology"/>
<dbReference type="CDD" id="cd02961">
    <property type="entry name" value="PDI_a_family"/>
    <property type="match status" value="1"/>
</dbReference>
<evidence type="ECO:0000259" key="6">
    <source>
        <dbReference type="PROSITE" id="PS51352"/>
    </source>
</evidence>
<dbReference type="InterPro" id="IPR013766">
    <property type="entry name" value="Thioredoxin_domain"/>
</dbReference>
<reference evidence="7 8" key="1">
    <citation type="submission" date="2015-03" db="EMBL/GenBank/DDBJ databases">
        <title>Genomics and transcriptomics of the oil-accumulating basidiomycete yeast T. oleaginosus allow insights into substrate utilization and the diverse evolutionary trajectories of mating systems in fungi.</title>
        <authorList>
            <consortium name="DOE Joint Genome Institute"/>
            <person name="Kourist R."/>
            <person name="Kracht O."/>
            <person name="Bracharz F."/>
            <person name="Lipzen A."/>
            <person name="Nolan M."/>
            <person name="Ohm R."/>
            <person name="Grigoriev I."/>
            <person name="Sun S."/>
            <person name="Heitman J."/>
            <person name="Bruck T."/>
            <person name="Nowrousian M."/>
        </authorList>
    </citation>
    <scope>NUCLEOTIDE SEQUENCE [LARGE SCALE GENOMIC DNA]</scope>
    <source>
        <strain evidence="7 8">IBC0246</strain>
    </source>
</reference>
<feature type="signal peptide" evidence="5">
    <location>
        <begin position="1"/>
        <end position="18"/>
    </location>
</feature>
<dbReference type="PRINTS" id="PR00421">
    <property type="entry name" value="THIOREDOXIN"/>
</dbReference>
<evidence type="ECO:0000313" key="8">
    <source>
        <dbReference type="Proteomes" id="UP000053611"/>
    </source>
</evidence>
<gene>
    <name evidence="7" type="ORF">CC85DRAFT_276714</name>
</gene>
<keyword evidence="2 5" id="KW-0732">Signal</keyword>
<organism evidence="7 8">
    <name type="scientific">Cutaneotrichosporon oleaginosum</name>
    <dbReference type="NCBI Taxonomy" id="879819"/>
    <lineage>
        <taxon>Eukaryota</taxon>
        <taxon>Fungi</taxon>
        <taxon>Dikarya</taxon>
        <taxon>Basidiomycota</taxon>
        <taxon>Agaricomycotina</taxon>
        <taxon>Tremellomycetes</taxon>
        <taxon>Trichosporonales</taxon>
        <taxon>Trichosporonaceae</taxon>
        <taxon>Cutaneotrichosporon</taxon>
    </lineage>
</organism>
<accession>A0A0J1B0C0</accession>
<dbReference type="Pfam" id="PF00085">
    <property type="entry name" value="Thioredoxin"/>
    <property type="match status" value="2"/>
</dbReference>
<feature type="domain" description="Thioredoxin" evidence="6">
    <location>
        <begin position="8"/>
        <end position="131"/>
    </location>
</feature>
<feature type="domain" description="Thioredoxin" evidence="6">
    <location>
        <begin position="147"/>
        <end position="266"/>
    </location>
</feature>
<keyword evidence="4" id="KW-0812">Transmembrane</keyword>
<dbReference type="GO" id="GO:0003756">
    <property type="term" value="F:protein disulfide isomerase activity"/>
    <property type="evidence" value="ECO:0007669"/>
    <property type="project" value="TreeGrafter"/>
</dbReference>